<dbReference type="EMBL" id="JBBKZT010000006">
    <property type="protein sequence ID" value="MEJ8847843.1"/>
    <property type="molecule type" value="Genomic_DNA"/>
</dbReference>
<keyword evidence="5" id="KW-0732">Signal</keyword>
<proteinExistence type="predicted"/>
<gene>
    <name evidence="7" type="primary">pedF</name>
    <name evidence="7" type="ORF">WKW82_14375</name>
</gene>
<evidence type="ECO:0000256" key="2">
    <source>
        <dbReference type="ARBA" id="ARBA00022723"/>
    </source>
</evidence>
<evidence type="ECO:0000256" key="5">
    <source>
        <dbReference type="SAM" id="SignalP"/>
    </source>
</evidence>
<dbReference type="Proteomes" id="UP001385892">
    <property type="component" value="Unassembled WGS sequence"/>
</dbReference>
<dbReference type="Gene3D" id="1.10.760.10">
    <property type="entry name" value="Cytochrome c-like domain"/>
    <property type="match status" value="1"/>
</dbReference>
<keyword evidence="1 4" id="KW-0349">Heme</keyword>
<dbReference type="InterPro" id="IPR009056">
    <property type="entry name" value="Cyt_c-like_dom"/>
</dbReference>
<evidence type="ECO:0000256" key="3">
    <source>
        <dbReference type="ARBA" id="ARBA00023004"/>
    </source>
</evidence>
<dbReference type="InterPro" id="IPR030991">
    <property type="entry name" value="c550_proteobact"/>
</dbReference>
<keyword evidence="3 4" id="KW-0408">Iron</keyword>
<dbReference type="SUPFAM" id="SSF46626">
    <property type="entry name" value="Cytochrome c"/>
    <property type="match status" value="1"/>
</dbReference>
<protein>
    <submittedName>
        <fullName evidence="7">Cytochrome c-550 PedF</fullName>
    </submittedName>
</protein>
<feature type="signal peptide" evidence="5">
    <location>
        <begin position="1"/>
        <end position="36"/>
    </location>
</feature>
<comment type="caution">
    <text evidence="7">The sequence shown here is derived from an EMBL/GenBank/DDBJ whole genome shotgun (WGS) entry which is preliminary data.</text>
</comment>
<reference evidence="7 8" key="1">
    <citation type="submission" date="2024-03" db="EMBL/GenBank/DDBJ databases">
        <title>Novel species of the genus Variovorax.</title>
        <authorList>
            <person name="Liu Q."/>
            <person name="Xin Y.-H."/>
        </authorList>
    </citation>
    <scope>NUCLEOTIDE SEQUENCE [LARGE SCALE GENOMIC DNA]</scope>
    <source>
        <strain evidence="7 8">KACC 18900</strain>
    </source>
</reference>
<accession>A0ABU8WK14</accession>
<evidence type="ECO:0000313" key="7">
    <source>
        <dbReference type="EMBL" id="MEJ8847843.1"/>
    </source>
</evidence>
<keyword evidence="8" id="KW-1185">Reference proteome</keyword>
<dbReference type="NCBIfam" id="TIGR04494">
    <property type="entry name" value="c550_PedF"/>
    <property type="match status" value="1"/>
</dbReference>
<evidence type="ECO:0000259" key="6">
    <source>
        <dbReference type="PROSITE" id="PS51007"/>
    </source>
</evidence>
<dbReference type="Pfam" id="PF13442">
    <property type="entry name" value="Cytochrome_CBB3"/>
    <property type="match status" value="1"/>
</dbReference>
<evidence type="ECO:0000256" key="4">
    <source>
        <dbReference type="PROSITE-ProRule" id="PRU00433"/>
    </source>
</evidence>
<sequence>MDPSDPANGRWSRALRRAGVLLAVAGCMAATAPAWSHGDVTPQAVDTTGLAPLGKDWKPENPYRGNAPAIKIGTSAYNQNCARCHGIEAISGGIAPDLRKIDNDCAALKDAGKKAACIKEMDDYYLTTVRHGRTRNGAVYMPPFEGMMSQEAIWSIKAYLETRRDKPM</sequence>
<dbReference type="PROSITE" id="PS51007">
    <property type="entry name" value="CYTC"/>
    <property type="match status" value="1"/>
</dbReference>
<keyword evidence="2 4" id="KW-0479">Metal-binding</keyword>
<name>A0ABU8WK14_9BURK</name>
<dbReference type="InterPro" id="IPR036909">
    <property type="entry name" value="Cyt_c-like_dom_sf"/>
</dbReference>
<organism evidence="7 8">
    <name type="scientific">Variovorax rhizosphaerae</name>
    <dbReference type="NCBI Taxonomy" id="1836200"/>
    <lineage>
        <taxon>Bacteria</taxon>
        <taxon>Pseudomonadati</taxon>
        <taxon>Pseudomonadota</taxon>
        <taxon>Betaproteobacteria</taxon>
        <taxon>Burkholderiales</taxon>
        <taxon>Comamonadaceae</taxon>
        <taxon>Variovorax</taxon>
    </lineage>
</organism>
<feature type="domain" description="Cytochrome c" evidence="6">
    <location>
        <begin position="68"/>
        <end position="164"/>
    </location>
</feature>
<evidence type="ECO:0000313" key="8">
    <source>
        <dbReference type="Proteomes" id="UP001385892"/>
    </source>
</evidence>
<evidence type="ECO:0000256" key="1">
    <source>
        <dbReference type="ARBA" id="ARBA00022617"/>
    </source>
</evidence>
<feature type="chain" id="PRO_5046867326" evidence="5">
    <location>
        <begin position="37"/>
        <end position="168"/>
    </location>
</feature>